<dbReference type="Proteomes" id="UP000694920">
    <property type="component" value="Unplaced"/>
</dbReference>
<gene>
    <name evidence="3" type="primary">LOC107264949</name>
</gene>
<keyword evidence="1" id="KW-0472">Membrane</keyword>
<sequence length="270" mass="30574">MALSIFIRPLSVILGISGLIQGLILGAVATLALLTHLCIITVESNNSEIHFFPLMVGIYFQGDDCHVYNTTTVHEILPNIIRPGWLFYWFICYIVISLLWVVFSIVIMCGPIYKKKKLHYFLVPWIILTLGICSVDSALTLYFGYDFADYQSILLSDDAVNLPTLLPIVMVTMAILASKGLVLWLLNLLSVIIAFCITWNYVVHKEDNRPLFLEQAGYLDSSPIDAFSSGIFEVRKDIHLSDAAYARFSDLDAWPRIDFRSFEVEDKYTA</sequence>
<dbReference type="GeneID" id="107264949"/>
<feature type="transmembrane region" description="Helical" evidence="1">
    <location>
        <begin position="12"/>
        <end position="42"/>
    </location>
</feature>
<keyword evidence="1" id="KW-1133">Transmembrane helix</keyword>
<evidence type="ECO:0000313" key="2">
    <source>
        <dbReference type="Proteomes" id="UP000694920"/>
    </source>
</evidence>
<evidence type="ECO:0000313" key="3">
    <source>
        <dbReference type="RefSeq" id="XP_015589280.1"/>
    </source>
</evidence>
<accession>A0AAJ7BLT2</accession>
<evidence type="ECO:0000256" key="1">
    <source>
        <dbReference type="SAM" id="Phobius"/>
    </source>
</evidence>
<feature type="transmembrane region" description="Helical" evidence="1">
    <location>
        <begin position="86"/>
        <end position="108"/>
    </location>
</feature>
<keyword evidence="1" id="KW-0812">Transmembrane</keyword>
<dbReference type="AlphaFoldDB" id="A0AAJ7BLT2"/>
<feature type="transmembrane region" description="Helical" evidence="1">
    <location>
        <begin position="120"/>
        <end position="145"/>
    </location>
</feature>
<reference evidence="3" key="1">
    <citation type="submission" date="2025-08" db="UniProtKB">
        <authorList>
            <consortium name="RefSeq"/>
        </authorList>
    </citation>
    <scope>IDENTIFICATION</scope>
</reference>
<name>A0AAJ7BLT2_CEPCN</name>
<keyword evidence="2" id="KW-1185">Reference proteome</keyword>
<protein>
    <submittedName>
        <fullName evidence="3">Uncharacterized protein LOC107264949</fullName>
    </submittedName>
</protein>
<feature type="transmembrane region" description="Helical" evidence="1">
    <location>
        <begin position="184"/>
        <end position="202"/>
    </location>
</feature>
<dbReference type="KEGG" id="ccin:107264949"/>
<organism evidence="2 3">
    <name type="scientific">Cephus cinctus</name>
    <name type="common">Wheat stem sawfly</name>
    <dbReference type="NCBI Taxonomy" id="211228"/>
    <lineage>
        <taxon>Eukaryota</taxon>
        <taxon>Metazoa</taxon>
        <taxon>Ecdysozoa</taxon>
        <taxon>Arthropoda</taxon>
        <taxon>Hexapoda</taxon>
        <taxon>Insecta</taxon>
        <taxon>Pterygota</taxon>
        <taxon>Neoptera</taxon>
        <taxon>Endopterygota</taxon>
        <taxon>Hymenoptera</taxon>
        <taxon>Cephoidea</taxon>
        <taxon>Cephidae</taxon>
        <taxon>Cephus</taxon>
    </lineage>
</organism>
<proteinExistence type="predicted"/>
<dbReference type="RefSeq" id="XP_015589280.1">
    <property type="nucleotide sequence ID" value="XM_015733794.2"/>
</dbReference>